<evidence type="ECO:0000313" key="1">
    <source>
        <dbReference type="EMBL" id="GHE87404.1"/>
    </source>
</evidence>
<protein>
    <submittedName>
        <fullName evidence="1">Uncharacterized protein</fullName>
    </submittedName>
</protein>
<dbReference type="RefSeq" id="WP_189377744.1">
    <property type="nucleotide sequence ID" value="NZ_BNAH01000005.1"/>
</dbReference>
<evidence type="ECO:0000313" key="2">
    <source>
        <dbReference type="Proteomes" id="UP000626370"/>
    </source>
</evidence>
<comment type="caution">
    <text evidence="1">The sequence shown here is derived from an EMBL/GenBank/DDBJ whole genome shotgun (WGS) entry which is preliminary data.</text>
</comment>
<sequence length="90" mass="10788">MKMQKTYSAKDIWAVAWRLQRKNKAGDDEFPFALLKIKNLMTTKGQGGVFFKMMLKAKWAFIYRERYKHKKERALSTKQRLLMLKVTGKW</sequence>
<keyword evidence="2" id="KW-1185">Reference proteome</keyword>
<gene>
    <name evidence="1" type="ORF">GCM10011501_16070</name>
</gene>
<dbReference type="EMBL" id="BNAH01000005">
    <property type="protein sequence ID" value="GHE87404.1"/>
    <property type="molecule type" value="Genomic_DNA"/>
</dbReference>
<dbReference type="Proteomes" id="UP000626370">
    <property type="component" value="Unassembled WGS sequence"/>
</dbReference>
<name>A0ABQ3IPP7_9GAMM</name>
<organism evidence="1 2">
    <name type="scientific">Thalassotalea profundi</name>
    <dbReference type="NCBI Taxonomy" id="2036687"/>
    <lineage>
        <taxon>Bacteria</taxon>
        <taxon>Pseudomonadati</taxon>
        <taxon>Pseudomonadota</taxon>
        <taxon>Gammaproteobacteria</taxon>
        <taxon>Alteromonadales</taxon>
        <taxon>Colwelliaceae</taxon>
        <taxon>Thalassotalea</taxon>
    </lineage>
</organism>
<reference evidence="2" key="1">
    <citation type="journal article" date="2019" name="Int. J. Syst. Evol. Microbiol.">
        <title>The Global Catalogue of Microorganisms (GCM) 10K type strain sequencing project: providing services to taxonomists for standard genome sequencing and annotation.</title>
        <authorList>
            <consortium name="The Broad Institute Genomics Platform"/>
            <consortium name="The Broad Institute Genome Sequencing Center for Infectious Disease"/>
            <person name="Wu L."/>
            <person name="Ma J."/>
        </authorList>
    </citation>
    <scope>NUCLEOTIDE SEQUENCE [LARGE SCALE GENOMIC DNA]</scope>
    <source>
        <strain evidence="2">CGMCC 1.15922</strain>
    </source>
</reference>
<proteinExistence type="predicted"/>
<accession>A0ABQ3IPP7</accession>